<comment type="similarity">
    <text evidence="1">Belongs to the ABC transporter superfamily.</text>
</comment>
<dbReference type="PANTHER" id="PTHR43875">
    <property type="entry name" value="MALTODEXTRIN IMPORT ATP-BINDING PROTEIN MSMX"/>
    <property type="match status" value="1"/>
</dbReference>
<evidence type="ECO:0000313" key="6">
    <source>
        <dbReference type="EMBL" id="MBB3713575.1"/>
    </source>
</evidence>
<evidence type="ECO:0000256" key="2">
    <source>
        <dbReference type="ARBA" id="ARBA00022448"/>
    </source>
</evidence>
<dbReference type="InterPro" id="IPR003439">
    <property type="entry name" value="ABC_transporter-like_ATP-bd"/>
</dbReference>
<dbReference type="PROSITE" id="PS00211">
    <property type="entry name" value="ABC_TRANSPORTER_1"/>
    <property type="match status" value="1"/>
</dbReference>
<dbReference type="Gene3D" id="2.40.50.100">
    <property type="match status" value="1"/>
</dbReference>
<dbReference type="Pfam" id="PF08402">
    <property type="entry name" value="TOBE_2"/>
    <property type="match status" value="1"/>
</dbReference>
<dbReference type="CDD" id="cd03301">
    <property type="entry name" value="ABC_MalK_N"/>
    <property type="match status" value="1"/>
</dbReference>
<evidence type="ECO:0000259" key="5">
    <source>
        <dbReference type="PROSITE" id="PS50893"/>
    </source>
</evidence>
<organism evidence="6 7">
    <name type="scientific">Limimaricola variabilis</name>
    <dbReference type="NCBI Taxonomy" id="1492771"/>
    <lineage>
        <taxon>Bacteria</taxon>
        <taxon>Pseudomonadati</taxon>
        <taxon>Pseudomonadota</taxon>
        <taxon>Alphaproteobacteria</taxon>
        <taxon>Rhodobacterales</taxon>
        <taxon>Paracoccaceae</taxon>
        <taxon>Limimaricola</taxon>
    </lineage>
</organism>
<dbReference type="InterPro" id="IPR047641">
    <property type="entry name" value="ABC_transpr_MalK/UgpC-like"/>
</dbReference>
<feature type="domain" description="ABC transporter" evidence="5">
    <location>
        <begin position="4"/>
        <end position="240"/>
    </location>
</feature>
<dbReference type="Gene3D" id="3.40.50.300">
    <property type="entry name" value="P-loop containing nucleotide triphosphate hydrolases"/>
    <property type="match status" value="1"/>
</dbReference>
<dbReference type="SUPFAM" id="SSF52540">
    <property type="entry name" value="P-loop containing nucleoside triphosphate hydrolases"/>
    <property type="match status" value="1"/>
</dbReference>
<dbReference type="NCBIfam" id="NF008653">
    <property type="entry name" value="PRK11650.1"/>
    <property type="match status" value="1"/>
</dbReference>
<dbReference type="Gene3D" id="2.40.50.140">
    <property type="entry name" value="Nucleic acid-binding proteins"/>
    <property type="match status" value="1"/>
</dbReference>
<sequence length="367" mass="40384">MAQLQLNQLEKTYGSGFKAVHGIDLDVQDGEFMVLVGPSGCAKSTTLRMIAGLEDVSGGEIRIGDRVVNDLVPGKRGIAMVFQNYALYPHMKVRSNLAFGLRLQRQSKEQIRAATDEVARILEIEPLLDRLPKQLSGGQAQRVALGRALIKKPEVFLFDEPLSNLDAKLRASMRVRITELHRRLKAEGMSSTVVYVTHDQTEAMTMGDRICVMKEGRIMQVAAPKELYNRPANLFVAGFIGSPEMNLIGGRIENGAFRTEGQSVPLMEPLLRRLKSRPEAAVLGIRPQHLKLVAPESEGLDARLNSVEFMGHEVYLHADLDGAPVTVVATAAEYEALGRATGPIRIAPEAEWIHVFDRDSGENISLA</sequence>
<dbReference type="PANTHER" id="PTHR43875:SF1">
    <property type="entry name" value="OSMOPROTECTIVE COMPOUNDS UPTAKE ATP-BINDING PROTEIN GGTA"/>
    <property type="match status" value="1"/>
</dbReference>
<keyword evidence="4 6" id="KW-0067">ATP-binding</keyword>
<gene>
    <name evidence="6" type="ORF">FHS00_003179</name>
</gene>
<evidence type="ECO:0000313" key="7">
    <source>
        <dbReference type="Proteomes" id="UP000576152"/>
    </source>
</evidence>
<dbReference type="EMBL" id="JACIBX010000016">
    <property type="protein sequence ID" value="MBB3713575.1"/>
    <property type="molecule type" value="Genomic_DNA"/>
</dbReference>
<protein>
    <submittedName>
        <fullName evidence="6">Oligogalacturonide transport system ATP-binding protein</fullName>
    </submittedName>
</protein>
<dbReference type="Proteomes" id="UP000576152">
    <property type="component" value="Unassembled WGS sequence"/>
</dbReference>
<dbReference type="InterPro" id="IPR012340">
    <property type="entry name" value="NA-bd_OB-fold"/>
</dbReference>
<dbReference type="InterPro" id="IPR008995">
    <property type="entry name" value="Mo/tungstate-bd_C_term_dom"/>
</dbReference>
<dbReference type="GO" id="GO:0005524">
    <property type="term" value="F:ATP binding"/>
    <property type="evidence" value="ECO:0007669"/>
    <property type="project" value="UniProtKB-KW"/>
</dbReference>
<dbReference type="SUPFAM" id="SSF50331">
    <property type="entry name" value="MOP-like"/>
    <property type="match status" value="1"/>
</dbReference>
<dbReference type="PROSITE" id="PS50893">
    <property type="entry name" value="ABC_TRANSPORTER_2"/>
    <property type="match status" value="1"/>
</dbReference>
<dbReference type="SMART" id="SM00382">
    <property type="entry name" value="AAA"/>
    <property type="match status" value="1"/>
</dbReference>
<dbReference type="InterPro" id="IPR027417">
    <property type="entry name" value="P-loop_NTPase"/>
</dbReference>
<comment type="caution">
    <text evidence="6">The sequence shown here is derived from an EMBL/GenBank/DDBJ whole genome shotgun (WGS) entry which is preliminary data.</text>
</comment>
<dbReference type="InterPro" id="IPR003593">
    <property type="entry name" value="AAA+_ATPase"/>
</dbReference>
<dbReference type="RefSeq" id="WP_183475053.1">
    <property type="nucleotide sequence ID" value="NZ_JACIBX010000016.1"/>
</dbReference>
<evidence type="ECO:0000256" key="4">
    <source>
        <dbReference type="ARBA" id="ARBA00022840"/>
    </source>
</evidence>
<name>A0ABR6HSN6_9RHOB</name>
<reference evidence="6 7" key="1">
    <citation type="submission" date="2020-08" db="EMBL/GenBank/DDBJ databases">
        <title>Genomic Encyclopedia of Type Strains, Phase III (KMG-III): the genomes of soil and plant-associated and newly described type strains.</title>
        <authorList>
            <person name="Whitman W."/>
        </authorList>
    </citation>
    <scope>NUCLEOTIDE SEQUENCE [LARGE SCALE GENOMIC DNA]</scope>
    <source>
        <strain evidence="6 7">CECT 8572</strain>
    </source>
</reference>
<accession>A0ABR6HSN6</accession>
<evidence type="ECO:0000256" key="1">
    <source>
        <dbReference type="ARBA" id="ARBA00005417"/>
    </source>
</evidence>
<dbReference type="Pfam" id="PF00005">
    <property type="entry name" value="ABC_tran"/>
    <property type="match status" value="1"/>
</dbReference>
<proteinExistence type="inferred from homology"/>
<evidence type="ECO:0000256" key="3">
    <source>
        <dbReference type="ARBA" id="ARBA00022741"/>
    </source>
</evidence>
<dbReference type="InterPro" id="IPR017871">
    <property type="entry name" value="ABC_transporter-like_CS"/>
</dbReference>
<keyword evidence="2" id="KW-0813">Transport</keyword>
<dbReference type="InterPro" id="IPR013611">
    <property type="entry name" value="Transp-assoc_OB_typ2"/>
</dbReference>
<dbReference type="InterPro" id="IPR015855">
    <property type="entry name" value="ABC_transpr_MalK-like"/>
</dbReference>
<keyword evidence="7" id="KW-1185">Reference proteome</keyword>
<keyword evidence="3" id="KW-0547">Nucleotide-binding</keyword>